<dbReference type="STRING" id="1745343.A0A2J6Q6B0"/>
<dbReference type="FunFam" id="1.20.1250.20:FF:000011">
    <property type="entry name" value="MFS multidrug transporter, putative"/>
    <property type="match status" value="1"/>
</dbReference>
<feature type="transmembrane region" description="Helical" evidence="7">
    <location>
        <begin position="205"/>
        <end position="228"/>
    </location>
</feature>
<gene>
    <name evidence="9" type="ORF">NA56DRAFT_571720</name>
</gene>
<comment type="subcellular location">
    <subcellularLocation>
        <location evidence="1">Membrane</location>
        <topology evidence="1">Multi-pass membrane protein</topology>
    </subcellularLocation>
</comment>
<dbReference type="GO" id="GO:0016020">
    <property type="term" value="C:membrane"/>
    <property type="evidence" value="ECO:0007669"/>
    <property type="project" value="UniProtKB-SubCell"/>
</dbReference>
<dbReference type="InterPro" id="IPR011701">
    <property type="entry name" value="MFS"/>
</dbReference>
<dbReference type="Proteomes" id="UP000235672">
    <property type="component" value="Unassembled WGS sequence"/>
</dbReference>
<evidence type="ECO:0000256" key="1">
    <source>
        <dbReference type="ARBA" id="ARBA00004141"/>
    </source>
</evidence>
<feature type="transmembrane region" description="Helical" evidence="7">
    <location>
        <begin position="110"/>
        <end position="134"/>
    </location>
</feature>
<feature type="transmembrane region" description="Helical" evidence="7">
    <location>
        <begin position="77"/>
        <end position="98"/>
    </location>
</feature>
<keyword evidence="5 7" id="KW-0472">Membrane</keyword>
<evidence type="ECO:0000313" key="9">
    <source>
        <dbReference type="EMBL" id="PMD21771.1"/>
    </source>
</evidence>
<keyword evidence="3 7" id="KW-0812">Transmembrane</keyword>
<evidence type="ECO:0000259" key="8">
    <source>
        <dbReference type="PROSITE" id="PS50850"/>
    </source>
</evidence>
<feature type="transmembrane region" description="Helical" evidence="7">
    <location>
        <begin position="388"/>
        <end position="409"/>
    </location>
</feature>
<organism evidence="9 10">
    <name type="scientific">Hyaloscypha hepaticicola</name>
    <dbReference type="NCBI Taxonomy" id="2082293"/>
    <lineage>
        <taxon>Eukaryota</taxon>
        <taxon>Fungi</taxon>
        <taxon>Dikarya</taxon>
        <taxon>Ascomycota</taxon>
        <taxon>Pezizomycotina</taxon>
        <taxon>Leotiomycetes</taxon>
        <taxon>Helotiales</taxon>
        <taxon>Hyaloscyphaceae</taxon>
        <taxon>Hyaloscypha</taxon>
    </lineage>
</organism>
<feature type="transmembrane region" description="Helical" evidence="7">
    <location>
        <begin position="487"/>
        <end position="506"/>
    </location>
</feature>
<feature type="transmembrane region" description="Helical" evidence="7">
    <location>
        <begin position="146"/>
        <end position="165"/>
    </location>
</feature>
<feature type="transmembrane region" description="Helical" evidence="7">
    <location>
        <begin position="234"/>
        <end position="254"/>
    </location>
</feature>
<accession>A0A2J6Q6B0</accession>
<dbReference type="PANTHER" id="PTHR23502:SF68">
    <property type="entry name" value="MULTIDRUG TRANSPORTER, PUTATIVE (AFU_ORTHOLOGUE AFUA_3G01120)-RELATED"/>
    <property type="match status" value="1"/>
</dbReference>
<dbReference type="PROSITE" id="PS50850">
    <property type="entry name" value="MFS"/>
    <property type="match status" value="1"/>
</dbReference>
<feature type="region of interest" description="Disordered" evidence="6">
    <location>
        <begin position="1"/>
        <end position="43"/>
    </location>
</feature>
<evidence type="ECO:0000313" key="10">
    <source>
        <dbReference type="Proteomes" id="UP000235672"/>
    </source>
</evidence>
<feature type="compositionally biased region" description="Basic and acidic residues" evidence="6">
    <location>
        <begin position="26"/>
        <end position="41"/>
    </location>
</feature>
<dbReference type="SUPFAM" id="SSF103473">
    <property type="entry name" value="MFS general substrate transporter"/>
    <property type="match status" value="1"/>
</dbReference>
<feature type="transmembrane region" description="Helical" evidence="7">
    <location>
        <begin position="348"/>
        <end position="367"/>
    </location>
</feature>
<keyword evidence="10" id="KW-1185">Reference proteome</keyword>
<feature type="transmembrane region" description="Helical" evidence="7">
    <location>
        <begin position="415"/>
        <end position="438"/>
    </location>
</feature>
<evidence type="ECO:0000256" key="2">
    <source>
        <dbReference type="ARBA" id="ARBA00008335"/>
    </source>
</evidence>
<dbReference type="CDD" id="cd17323">
    <property type="entry name" value="MFS_Tpo1_MDR_like"/>
    <property type="match status" value="1"/>
</dbReference>
<dbReference type="EMBL" id="KZ613480">
    <property type="protein sequence ID" value="PMD21771.1"/>
    <property type="molecule type" value="Genomic_DNA"/>
</dbReference>
<dbReference type="PANTHER" id="PTHR23502">
    <property type="entry name" value="MAJOR FACILITATOR SUPERFAMILY"/>
    <property type="match status" value="1"/>
</dbReference>
<keyword evidence="4 7" id="KW-1133">Transmembrane helix</keyword>
<evidence type="ECO:0000256" key="5">
    <source>
        <dbReference type="ARBA" id="ARBA00023136"/>
    </source>
</evidence>
<feature type="transmembrane region" description="Helical" evidence="7">
    <location>
        <begin position="171"/>
        <end position="193"/>
    </location>
</feature>
<protein>
    <submittedName>
        <fullName evidence="9">MFS general substrate transporter</fullName>
    </submittedName>
</protein>
<evidence type="ECO:0000256" key="7">
    <source>
        <dbReference type="SAM" id="Phobius"/>
    </source>
</evidence>
<dbReference type="AlphaFoldDB" id="A0A2J6Q6B0"/>
<dbReference type="GO" id="GO:0022857">
    <property type="term" value="F:transmembrane transporter activity"/>
    <property type="evidence" value="ECO:0007669"/>
    <property type="project" value="InterPro"/>
</dbReference>
<dbReference type="InterPro" id="IPR036259">
    <property type="entry name" value="MFS_trans_sf"/>
</dbReference>
<feature type="transmembrane region" description="Helical" evidence="7">
    <location>
        <begin position="445"/>
        <end position="467"/>
    </location>
</feature>
<name>A0A2J6Q6B0_9HELO</name>
<evidence type="ECO:0000256" key="6">
    <source>
        <dbReference type="SAM" id="MobiDB-lite"/>
    </source>
</evidence>
<dbReference type="OrthoDB" id="5296287at2759"/>
<feature type="transmembrane region" description="Helical" evidence="7">
    <location>
        <begin position="304"/>
        <end position="328"/>
    </location>
</feature>
<sequence>MSAHTAPPSQPTSDLEPENPGSSKNESCDTDHTPESKKNEEDVISVEAEGSFIQVGWEEPETQDPANPMNWPNGRKWLNIAVLSCITFLTPLASSMFAPGVPNIMTEFHVTSPLLATFVVSVFVLGFAFGPLVLAPLSELYGRLPVYHTCNVLFFVFTIGCAVAKNLGMLIAFRFLAGFAGVAAVTCGSGTIADLMPVEKRGRAMAFWALGPILGPIVGPVVGGVLIQHAGWRWAFWLIAIASGIITTLAFIVMRETYPVVLLERKASRLRKETGNPAYRSKLASDLSPTKLIKHTIVRPMKMLFLSPIVTAMCIYIAIMYGLLYILFTTYTFVFERVYHFSTSTAGLSFLGSGIGTIIGLAFCGTQSDRIIKAKQASSTPLKPEDRLPLLITLPSCLSIPIGLILYAWSTDKAIHWMVPQLGTAITGFGIICIVMCVQTYLVDAFTIYAASAIAANAVLRSLLGALLPLCGLDLYDKIGLGWGNTLLGFVALACAPIIWGFAVYGERIRMNPRWQVDF</sequence>
<dbReference type="Gene3D" id="1.20.1250.20">
    <property type="entry name" value="MFS general substrate transporter like domains"/>
    <property type="match status" value="1"/>
</dbReference>
<feature type="domain" description="Major facilitator superfamily (MFS) profile" evidence="8">
    <location>
        <begin position="79"/>
        <end position="509"/>
    </location>
</feature>
<reference evidence="9 10" key="1">
    <citation type="submission" date="2016-05" db="EMBL/GenBank/DDBJ databases">
        <title>A degradative enzymes factory behind the ericoid mycorrhizal symbiosis.</title>
        <authorList>
            <consortium name="DOE Joint Genome Institute"/>
            <person name="Martino E."/>
            <person name="Morin E."/>
            <person name="Grelet G."/>
            <person name="Kuo A."/>
            <person name="Kohler A."/>
            <person name="Daghino S."/>
            <person name="Barry K."/>
            <person name="Choi C."/>
            <person name="Cichocki N."/>
            <person name="Clum A."/>
            <person name="Copeland A."/>
            <person name="Hainaut M."/>
            <person name="Haridas S."/>
            <person name="Labutti K."/>
            <person name="Lindquist E."/>
            <person name="Lipzen A."/>
            <person name="Khouja H.-R."/>
            <person name="Murat C."/>
            <person name="Ohm R."/>
            <person name="Olson A."/>
            <person name="Spatafora J."/>
            <person name="Veneault-Fourrey C."/>
            <person name="Henrissat B."/>
            <person name="Grigoriev I."/>
            <person name="Martin F."/>
            <person name="Perotto S."/>
        </authorList>
    </citation>
    <scope>NUCLEOTIDE SEQUENCE [LARGE SCALE GENOMIC DNA]</scope>
    <source>
        <strain evidence="9 10">UAMH 7357</strain>
    </source>
</reference>
<comment type="similarity">
    <text evidence="2">Belongs to the major facilitator superfamily.</text>
</comment>
<dbReference type="Pfam" id="PF07690">
    <property type="entry name" value="MFS_1"/>
    <property type="match status" value="1"/>
</dbReference>
<evidence type="ECO:0000256" key="4">
    <source>
        <dbReference type="ARBA" id="ARBA00022989"/>
    </source>
</evidence>
<evidence type="ECO:0000256" key="3">
    <source>
        <dbReference type="ARBA" id="ARBA00022692"/>
    </source>
</evidence>
<dbReference type="InterPro" id="IPR020846">
    <property type="entry name" value="MFS_dom"/>
</dbReference>
<proteinExistence type="inferred from homology"/>